<feature type="compositionally biased region" description="Basic and acidic residues" evidence="1">
    <location>
        <begin position="66"/>
        <end position="82"/>
    </location>
</feature>
<comment type="caution">
    <text evidence="2">The sequence shown here is derived from an EMBL/GenBank/DDBJ whole genome shotgun (WGS) entry which is preliminary data.</text>
</comment>
<dbReference type="Proteomes" id="UP000020406">
    <property type="component" value="Unassembled WGS sequence"/>
</dbReference>
<evidence type="ECO:0000256" key="1">
    <source>
        <dbReference type="SAM" id="MobiDB-lite"/>
    </source>
</evidence>
<feature type="region of interest" description="Disordered" evidence="1">
    <location>
        <begin position="54"/>
        <end position="82"/>
    </location>
</feature>
<evidence type="ECO:0000313" key="2">
    <source>
        <dbReference type="EMBL" id="EWS78462.1"/>
    </source>
</evidence>
<dbReference type="STRING" id="1444770.AF72_05135"/>
<accession>Z9JL17</accession>
<protein>
    <submittedName>
        <fullName evidence="2">Uncharacterized protein</fullName>
    </submittedName>
</protein>
<feature type="compositionally biased region" description="Polar residues" evidence="1">
    <location>
        <begin position="54"/>
        <end position="63"/>
    </location>
</feature>
<evidence type="ECO:0000313" key="3">
    <source>
        <dbReference type="Proteomes" id="UP000020406"/>
    </source>
</evidence>
<dbReference type="EMBL" id="JDSQ01000007">
    <property type="protein sequence ID" value="EWS78462.1"/>
    <property type="molecule type" value="Genomic_DNA"/>
</dbReference>
<reference evidence="2 3" key="1">
    <citation type="journal article" date="2014" name="Genome Announc.">
        <title>Draft Genome Sequence of Xylella fastidiosa Pear Leaf Scorch Strain in Taiwan.</title>
        <authorList>
            <person name="Su C.C."/>
            <person name="Deng W.L."/>
            <person name="Jan F.J."/>
            <person name="Chang C.J."/>
            <person name="Huang H."/>
            <person name="Chen J."/>
        </authorList>
    </citation>
    <scope>NUCLEOTIDE SEQUENCE [LARGE SCALE GENOMIC DNA]</scope>
    <source>
        <strain evidence="2 3">PLS229</strain>
    </source>
</reference>
<proteinExistence type="predicted"/>
<gene>
    <name evidence="2" type="ORF">AF72_05135</name>
</gene>
<dbReference type="AlphaFoldDB" id="Z9JL17"/>
<sequence length="82" mass="9258">MVTTTTTMTTMAMFVDNGCFLRLRGESQLKMPIDTMIITATSTAIGICFSQSPRNTTINSRNTPAARDDRRERPLDMRLRID</sequence>
<organism evidence="2 3">
    <name type="scientific">Xylella taiwanensis</name>
    <dbReference type="NCBI Taxonomy" id="1444770"/>
    <lineage>
        <taxon>Bacteria</taxon>
        <taxon>Pseudomonadati</taxon>
        <taxon>Pseudomonadota</taxon>
        <taxon>Gammaproteobacteria</taxon>
        <taxon>Lysobacterales</taxon>
        <taxon>Lysobacteraceae</taxon>
        <taxon>Xylella</taxon>
    </lineage>
</organism>
<name>Z9JL17_9GAMM</name>